<feature type="transmembrane region" description="Helical" evidence="2">
    <location>
        <begin position="111"/>
        <end position="130"/>
    </location>
</feature>
<feature type="compositionally biased region" description="Low complexity" evidence="1">
    <location>
        <begin position="52"/>
        <end position="85"/>
    </location>
</feature>
<evidence type="ECO:0000313" key="4">
    <source>
        <dbReference type="Proteomes" id="UP000001194"/>
    </source>
</evidence>
<dbReference type="KEGG" id="lbc:LACBIDRAFT_297962"/>
<dbReference type="AlphaFoldDB" id="B0DBY1"/>
<accession>B0DBY1</accession>
<keyword evidence="2" id="KW-0472">Membrane</keyword>
<keyword evidence="4" id="KW-1185">Reference proteome</keyword>
<dbReference type="GeneID" id="6077254"/>
<dbReference type="EMBL" id="DS547103">
    <property type="protein sequence ID" value="EDR07796.1"/>
    <property type="molecule type" value="Genomic_DNA"/>
</dbReference>
<organism evidence="4">
    <name type="scientific">Laccaria bicolor (strain S238N-H82 / ATCC MYA-4686)</name>
    <name type="common">Bicoloured deceiver</name>
    <name type="synonym">Laccaria laccata var. bicolor</name>
    <dbReference type="NCBI Taxonomy" id="486041"/>
    <lineage>
        <taxon>Eukaryota</taxon>
        <taxon>Fungi</taxon>
        <taxon>Dikarya</taxon>
        <taxon>Basidiomycota</taxon>
        <taxon>Agaricomycotina</taxon>
        <taxon>Agaricomycetes</taxon>
        <taxon>Agaricomycetidae</taxon>
        <taxon>Agaricales</taxon>
        <taxon>Agaricineae</taxon>
        <taxon>Hydnangiaceae</taxon>
        <taxon>Laccaria</taxon>
    </lineage>
</organism>
<proteinExistence type="predicted"/>
<feature type="transmembrane region" description="Helical" evidence="2">
    <location>
        <begin position="136"/>
        <end position="160"/>
    </location>
</feature>
<protein>
    <submittedName>
        <fullName evidence="3">Predicted protein</fullName>
    </submittedName>
</protein>
<name>B0DBY1_LACBS</name>
<dbReference type="RefSeq" id="XP_001881585.1">
    <property type="nucleotide sequence ID" value="XM_001881550.1"/>
</dbReference>
<feature type="transmembrane region" description="Helical" evidence="2">
    <location>
        <begin position="12"/>
        <end position="30"/>
    </location>
</feature>
<keyword evidence="2" id="KW-1133">Transmembrane helix</keyword>
<feature type="region of interest" description="Disordered" evidence="1">
    <location>
        <begin position="47"/>
        <end position="85"/>
    </location>
</feature>
<evidence type="ECO:0000256" key="1">
    <source>
        <dbReference type="SAM" id="MobiDB-lite"/>
    </source>
</evidence>
<keyword evidence="2" id="KW-0812">Transmembrane</keyword>
<evidence type="ECO:0000256" key="2">
    <source>
        <dbReference type="SAM" id="Phobius"/>
    </source>
</evidence>
<dbReference type="HOGENOM" id="CLU_1408994_0_0_1"/>
<sequence>MANLADVFNSVGRIIISCWAFLISLIGFGAEFQNLITYIDHIDGHPRRDAATPDNDTPPDDATPNSNTPPNDAAPNSNTPPASSPPNDDVLFNATLWQTFTSAMQKSHKNLRLVAFLQLPIGGALTFMNYDADHYQLFRVLGFISLGFACPALFASHLFLSKFGVIDQHTNNRLGNIEVYTPSLRCPPVDVPC</sequence>
<dbReference type="InParanoid" id="B0DBY1"/>
<gene>
    <name evidence="3" type="ORF">LACBIDRAFT_297962</name>
</gene>
<dbReference type="Proteomes" id="UP000001194">
    <property type="component" value="Unassembled WGS sequence"/>
</dbReference>
<reference evidence="3 4" key="1">
    <citation type="journal article" date="2008" name="Nature">
        <title>The genome of Laccaria bicolor provides insights into mycorrhizal symbiosis.</title>
        <authorList>
            <person name="Martin F."/>
            <person name="Aerts A."/>
            <person name="Ahren D."/>
            <person name="Brun A."/>
            <person name="Danchin E.G.J."/>
            <person name="Duchaussoy F."/>
            <person name="Gibon J."/>
            <person name="Kohler A."/>
            <person name="Lindquist E."/>
            <person name="Pereda V."/>
            <person name="Salamov A."/>
            <person name="Shapiro H.J."/>
            <person name="Wuyts J."/>
            <person name="Blaudez D."/>
            <person name="Buee M."/>
            <person name="Brokstein P."/>
            <person name="Canbaeck B."/>
            <person name="Cohen D."/>
            <person name="Courty P.E."/>
            <person name="Coutinho P.M."/>
            <person name="Delaruelle C."/>
            <person name="Detter J.C."/>
            <person name="Deveau A."/>
            <person name="DiFazio S."/>
            <person name="Duplessis S."/>
            <person name="Fraissinet-Tachet L."/>
            <person name="Lucic E."/>
            <person name="Frey-Klett P."/>
            <person name="Fourrey C."/>
            <person name="Feussner I."/>
            <person name="Gay G."/>
            <person name="Grimwood J."/>
            <person name="Hoegger P.J."/>
            <person name="Jain P."/>
            <person name="Kilaru S."/>
            <person name="Labbe J."/>
            <person name="Lin Y.C."/>
            <person name="Legue V."/>
            <person name="Le Tacon F."/>
            <person name="Marmeisse R."/>
            <person name="Melayah D."/>
            <person name="Montanini B."/>
            <person name="Muratet M."/>
            <person name="Nehls U."/>
            <person name="Niculita-Hirzel H."/>
            <person name="Oudot-Le Secq M.P."/>
            <person name="Peter M."/>
            <person name="Quesneville H."/>
            <person name="Rajashekar B."/>
            <person name="Reich M."/>
            <person name="Rouhier N."/>
            <person name="Schmutz J."/>
            <person name="Yin T."/>
            <person name="Chalot M."/>
            <person name="Henrissat B."/>
            <person name="Kuees U."/>
            <person name="Lucas S."/>
            <person name="Van de Peer Y."/>
            <person name="Podila G.K."/>
            <person name="Polle A."/>
            <person name="Pukkila P.J."/>
            <person name="Richardson P.M."/>
            <person name="Rouze P."/>
            <person name="Sanders I.R."/>
            <person name="Stajich J.E."/>
            <person name="Tunlid A."/>
            <person name="Tuskan G."/>
            <person name="Grigoriev I.V."/>
        </authorList>
    </citation>
    <scope>NUCLEOTIDE SEQUENCE [LARGE SCALE GENOMIC DNA]</scope>
    <source>
        <strain evidence="4">S238N-H82 / ATCC MYA-4686</strain>
    </source>
</reference>
<evidence type="ECO:0000313" key="3">
    <source>
        <dbReference type="EMBL" id="EDR07796.1"/>
    </source>
</evidence>